<evidence type="ECO:0000256" key="4">
    <source>
        <dbReference type="ARBA" id="ARBA00022691"/>
    </source>
</evidence>
<dbReference type="GO" id="GO:0001510">
    <property type="term" value="P:RNA methylation"/>
    <property type="evidence" value="ECO:0007669"/>
    <property type="project" value="InterPro"/>
</dbReference>
<name>A0A553PNB0_TIGCA</name>
<gene>
    <name evidence="8" type="ORF">TCAL_08330</name>
</gene>
<dbReference type="OrthoDB" id="10262526at2759"/>
<dbReference type="GO" id="GO:0001734">
    <property type="term" value="F:mRNA m(6)A methyltransferase activity"/>
    <property type="evidence" value="ECO:0007669"/>
    <property type="project" value="UniProtKB-EC"/>
</dbReference>
<keyword evidence="3" id="KW-0808">Transferase</keyword>
<protein>
    <recommendedName>
        <fullName evidence="1">mRNA m(6)A methyltransferase</fullName>
        <ecNumber evidence="1">2.1.1.348</ecNumber>
    </recommendedName>
</protein>
<organism evidence="8 9">
    <name type="scientific">Tigriopus californicus</name>
    <name type="common">Marine copepod</name>
    <dbReference type="NCBI Taxonomy" id="6832"/>
    <lineage>
        <taxon>Eukaryota</taxon>
        <taxon>Metazoa</taxon>
        <taxon>Ecdysozoa</taxon>
        <taxon>Arthropoda</taxon>
        <taxon>Crustacea</taxon>
        <taxon>Multicrustacea</taxon>
        <taxon>Hexanauplia</taxon>
        <taxon>Copepoda</taxon>
        <taxon>Harpacticoida</taxon>
        <taxon>Harpacticidae</taxon>
        <taxon>Tigriopus</taxon>
    </lineage>
</organism>
<dbReference type="EMBL" id="VCGU01000002">
    <property type="protein sequence ID" value="TRY79163.1"/>
    <property type="molecule type" value="Genomic_DNA"/>
</dbReference>
<dbReference type="GO" id="GO:0036396">
    <property type="term" value="C:RNA N6-methyladenosine methyltransferase complex"/>
    <property type="evidence" value="ECO:0007669"/>
    <property type="project" value="TreeGrafter"/>
</dbReference>
<reference evidence="8 9" key="1">
    <citation type="journal article" date="2018" name="Nat. Ecol. Evol.">
        <title>Genomic signatures of mitonuclear coevolution across populations of Tigriopus californicus.</title>
        <authorList>
            <person name="Barreto F.S."/>
            <person name="Watson E.T."/>
            <person name="Lima T.G."/>
            <person name="Willett C.S."/>
            <person name="Edmands S."/>
            <person name="Li W."/>
            <person name="Burton R.S."/>
        </authorList>
    </citation>
    <scope>NUCLEOTIDE SEQUENCE [LARGE SCALE GENOMIC DNA]</scope>
    <source>
        <strain evidence="8 9">San Diego</strain>
    </source>
</reference>
<dbReference type="AlphaFoldDB" id="A0A553PNB0"/>
<comment type="catalytic activity">
    <reaction evidence="5">
        <text>an adenosine in mRNA + S-adenosyl-L-methionine = an N(6)-methyladenosine in mRNA + S-adenosyl-L-homocysteine + H(+)</text>
        <dbReference type="Rhea" id="RHEA:55584"/>
        <dbReference type="Rhea" id="RHEA-COMP:12414"/>
        <dbReference type="Rhea" id="RHEA-COMP:12417"/>
        <dbReference type="ChEBI" id="CHEBI:15378"/>
        <dbReference type="ChEBI" id="CHEBI:57856"/>
        <dbReference type="ChEBI" id="CHEBI:59789"/>
        <dbReference type="ChEBI" id="CHEBI:74411"/>
        <dbReference type="ChEBI" id="CHEBI:74449"/>
        <dbReference type="EC" id="2.1.1.348"/>
    </reaction>
</comment>
<comment type="similarity">
    <text evidence="6">Belongs to the MT-A70-like family.</text>
</comment>
<evidence type="ECO:0000256" key="7">
    <source>
        <dbReference type="SAM" id="MobiDB-lite"/>
    </source>
</evidence>
<dbReference type="GO" id="GO:0005634">
    <property type="term" value="C:nucleus"/>
    <property type="evidence" value="ECO:0007669"/>
    <property type="project" value="InterPro"/>
</dbReference>
<dbReference type="OMA" id="DHNEYER"/>
<evidence type="ECO:0000256" key="6">
    <source>
        <dbReference type="PROSITE-ProRule" id="PRU00489"/>
    </source>
</evidence>
<dbReference type="Pfam" id="PF05063">
    <property type="entry name" value="MT-A70"/>
    <property type="match status" value="1"/>
</dbReference>
<accession>A0A553PNB0</accession>
<feature type="region of interest" description="Disordered" evidence="7">
    <location>
        <begin position="88"/>
        <end position="120"/>
    </location>
</feature>
<dbReference type="Proteomes" id="UP000318571">
    <property type="component" value="Chromosome 6"/>
</dbReference>
<evidence type="ECO:0000313" key="8">
    <source>
        <dbReference type="EMBL" id="TRY79163.1"/>
    </source>
</evidence>
<dbReference type="PROSITE" id="PS51143">
    <property type="entry name" value="MT_A70"/>
    <property type="match status" value="1"/>
</dbReference>
<dbReference type="InterPro" id="IPR007757">
    <property type="entry name" value="MT-A70-like"/>
</dbReference>
<sequence length="501" mass="55416">MDPASSEAISAELQAVSSKRAFMKDKLKKRREFMGSILSQSQTLLPPDLAAIAQKSKAPTAGPSLSTAVPELSGGGGAVSHPLTVVTPNSLAPSSPSTMVPVPAESGETESKRARASGEAQDDILSLLSTQSAKEKQDQEQRDEILSLLSQPTAKERTLMDAFRSQSGGGVREFCTHSTKSECMRVHQNRKPCEKLHFAKILQAHTDESLGDCSFLNTCFHMDTCKYIHYEVDADDLRSSVSERDAAATVTAGMDGERAVGSSERATTAVTTGSRHLLETLRLVPPQWVQCDLRSLDLSVLGKFSVVMADPPWDIHMELPYGTMSDDEMRHLPVPSLQDEGLIFLWVTGRAMELGRECLKLWGYERVDELIWVKTNQLQRIIRTGRTGHWLNHGKEHCLVGMKGDLKLNRGLDCDVIVAEVRATSHKPDEIYGIIERLSPGTRKIELFGRPHNVQPNWFTLGNQLDGVVIHDDEVLTRWRSAYPNGYELTKGFVLHARPEP</sequence>
<evidence type="ECO:0000256" key="1">
    <source>
        <dbReference type="ARBA" id="ARBA00012160"/>
    </source>
</evidence>
<proteinExistence type="inferred from homology"/>
<feature type="compositionally biased region" description="Polar residues" evidence="7">
    <location>
        <begin position="88"/>
        <end position="98"/>
    </location>
</feature>
<dbReference type="PANTHER" id="PTHR12829:SF7">
    <property type="entry name" value="N6-ADENOSINE-METHYLTRANSFERASE CATALYTIC SUBUNIT"/>
    <property type="match status" value="1"/>
</dbReference>
<dbReference type="SUPFAM" id="SSF53335">
    <property type="entry name" value="S-adenosyl-L-methionine-dependent methyltransferases"/>
    <property type="match status" value="1"/>
</dbReference>
<keyword evidence="2" id="KW-0489">Methyltransferase</keyword>
<evidence type="ECO:0000256" key="3">
    <source>
        <dbReference type="ARBA" id="ARBA00022679"/>
    </source>
</evidence>
<evidence type="ECO:0000256" key="2">
    <source>
        <dbReference type="ARBA" id="ARBA00022603"/>
    </source>
</evidence>
<evidence type="ECO:0000256" key="5">
    <source>
        <dbReference type="ARBA" id="ARBA00048957"/>
    </source>
</evidence>
<comment type="caution">
    <text evidence="8">The sequence shown here is derived from an EMBL/GenBank/DDBJ whole genome shotgun (WGS) entry which is preliminary data.</text>
</comment>
<keyword evidence="4" id="KW-0949">S-adenosyl-L-methionine</keyword>
<dbReference type="PROSITE" id="PS51563">
    <property type="entry name" value="SAM_MTA70L_1"/>
    <property type="match status" value="1"/>
</dbReference>
<evidence type="ECO:0000313" key="9">
    <source>
        <dbReference type="Proteomes" id="UP000318571"/>
    </source>
</evidence>
<dbReference type="PANTHER" id="PTHR12829">
    <property type="entry name" value="N6-ADENOSINE-METHYLTRANSFERASE"/>
    <property type="match status" value="1"/>
</dbReference>
<dbReference type="InterPro" id="IPR025848">
    <property type="entry name" value="MT-A70"/>
</dbReference>
<keyword evidence="9" id="KW-1185">Reference proteome</keyword>
<dbReference type="EC" id="2.1.1.348" evidence="1"/>
<dbReference type="STRING" id="6832.A0A553PNB0"/>
<dbReference type="InterPro" id="IPR029063">
    <property type="entry name" value="SAM-dependent_MTases_sf"/>
</dbReference>